<feature type="transmembrane region" description="Helical" evidence="6">
    <location>
        <begin position="444"/>
        <end position="462"/>
    </location>
</feature>
<dbReference type="Pfam" id="PF11700">
    <property type="entry name" value="ATG22"/>
    <property type="match status" value="1"/>
</dbReference>
<reference evidence="7 8" key="1">
    <citation type="submission" date="2013-04" db="EMBL/GenBank/DDBJ databases">
        <title>Hyphomonas hirschiana VP5 Genome Sequencing.</title>
        <authorList>
            <person name="Lai Q."/>
            <person name="Shao Z."/>
        </authorList>
    </citation>
    <scope>NUCLEOTIDE SEQUENCE [LARGE SCALE GENOMIC DNA]</scope>
    <source>
        <strain evidence="7 8">VP5</strain>
    </source>
</reference>
<evidence type="ECO:0000313" key="7">
    <source>
        <dbReference type="EMBL" id="KCZ95206.1"/>
    </source>
</evidence>
<dbReference type="OrthoDB" id="9768783at2"/>
<evidence type="ECO:0000256" key="2">
    <source>
        <dbReference type="ARBA" id="ARBA00022448"/>
    </source>
</evidence>
<feature type="transmembrane region" description="Helical" evidence="6">
    <location>
        <begin position="412"/>
        <end position="438"/>
    </location>
</feature>
<organism evidence="7 8">
    <name type="scientific">Hyphomonas hirschiana VP5</name>
    <dbReference type="NCBI Taxonomy" id="1280951"/>
    <lineage>
        <taxon>Bacteria</taxon>
        <taxon>Pseudomonadati</taxon>
        <taxon>Pseudomonadota</taxon>
        <taxon>Alphaproteobacteria</taxon>
        <taxon>Hyphomonadales</taxon>
        <taxon>Hyphomonadaceae</taxon>
        <taxon>Hyphomonas</taxon>
    </lineage>
</organism>
<feature type="transmembrane region" description="Helical" evidence="6">
    <location>
        <begin position="277"/>
        <end position="296"/>
    </location>
</feature>
<dbReference type="GO" id="GO:0012505">
    <property type="term" value="C:endomembrane system"/>
    <property type="evidence" value="ECO:0007669"/>
    <property type="project" value="UniProtKB-SubCell"/>
</dbReference>
<evidence type="ECO:0000256" key="6">
    <source>
        <dbReference type="SAM" id="Phobius"/>
    </source>
</evidence>
<accession>A0A059FXI1</accession>
<feature type="transmembrane region" description="Helical" evidence="6">
    <location>
        <begin position="43"/>
        <end position="62"/>
    </location>
</feature>
<dbReference type="SUPFAM" id="SSF103473">
    <property type="entry name" value="MFS general substrate transporter"/>
    <property type="match status" value="1"/>
</dbReference>
<name>A0A059FXI1_9PROT</name>
<keyword evidence="8" id="KW-1185">Reference proteome</keyword>
<evidence type="ECO:0000256" key="4">
    <source>
        <dbReference type="ARBA" id="ARBA00022989"/>
    </source>
</evidence>
<comment type="subcellular location">
    <subcellularLocation>
        <location evidence="1">Endomembrane system</location>
        <topology evidence="1">Multi-pass membrane protein</topology>
    </subcellularLocation>
</comment>
<keyword evidence="2" id="KW-0813">Transport</keyword>
<feature type="transmembrane region" description="Helical" evidence="6">
    <location>
        <begin position="333"/>
        <end position="356"/>
    </location>
</feature>
<dbReference type="EMBL" id="ARYI01000004">
    <property type="protein sequence ID" value="KCZ95206.1"/>
    <property type="molecule type" value="Genomic_DNA"/>
</dbReference>
<feature type="transmembrane region" description="Helical" evidence="6">
    <location>
        <begin position="209"/>
        <end position="228"/>
    </location>
</feature>
<comment type="caution">
    <text evidence="7">The sequence shown here is derived from an EMBL/GenBank/DDBJ whole genome shotgun (WGS) entry which is preliminary data.</text>
</comment>
<evidence type="ECO:0000256" key="5">
    <source>
        <dbReference type="ARBA" id="ARBA00023136"/>
    </source>
</evidence>
<dbReference type="InterPro" id="IPR036259">
    <property type="entry name" value="MFS_trans_sf"/>
</dbReference>
<keyword evidence="4 6" id="KW-1133">Transmembrane helix</keyword>
<feature type="transmembrane region" description="Helical" evidence="6">
    <location>
        <begin position="127"/>
        <end position="150"/>
    </location>
</feature>
<feature type="transmembrane region" description="Helical" evidence="6">
    <location>
        <begin position="302"/>
        <end position="321"/>
    </location>
</feature>
<feature type="transmembrane region" description="Helical" evidence="6">
    <location>
        <begin position="170"/>
        <end position="189"/>
    </location>
</feature>
<keyword evidence="5 6" id="KW-0472">Membrane</keyword>
<protein>
    <recommendedName>
        <fullName evidence="9">MFS transporter</fullName>
    </recommendedName>
</protein>
<gene>
    <name evidence="7" type="ORF">HHI_06034</name>
</gene>
<evidence type="ECO:0000256" key="1">
    <source>
        <dbReference type="ARBA" id="ARBA00004127"/>
    </source>
</evidence>
<dbReference type="Gene3D" id="1.20.1250.20">
    <property type="entry name" value="MFS general substrate transporter like domains"/>
    <property type="match status" value="2"/>
</dbReference>
<dbReference type="PANTHER" id="PTHR23519">
    <property type="entry name" value="AUTOPHAGY-RELATED PROTEIN 22"/>
    <property type="match status" value="1"/>
</dbReference>
<dbReference type="InterPro" id="IPR050495">
    <property type="entry name" value="ATG22/LtaA_families"/>
</dbReference>
<feature type="transmembrane region" description="Helical" evidence="6">
    <location>
        <begin position="376"/>
        <end position="400"/>
    </location>
</feature>
<evidence type="ECO:0008006" key="9">
    <source>
        <dbReference type="Google" id="ProtNLM"/>
    </source>
</evidence>
<dbReference type="Proteomes" id="UP000025061">
    <property type="component" value="Unassembled WGS sequence"/>
</dbReference>
<dbReference type="AlphaFoldDB" id="A0A059FXI1"/>
<proteinExistence type="predicted"/>
<feature type="transmembrane region" description="Helical" evidence="6">
    <location>
        <begin position="102"/>
        <end position="121"/>
    </location>
</feature>
<feature type="transmembrane region" description="Helical" evidence="6">
    <location>
        <begin position="68"/>
        <end position="90"/>
    </location>
</feature>
<dbReference type="PANTHER" id="PTHR23519:SF1">
    <property type="entry name" value="AUTOPHAGY-RELATED PROTEIN 22"/>
    <property type="match status" value="1"/>
</dbReference>
<dbReference type="PATRIC" id="fig|1280951.3.peg.1218"/>
<evidence type="ECO:0000256" key="3">
    <source>
        <dbReference type="ARBA" id="ARBA00022692"/>
    </source>
</evidence>
<sequence length="474" mass="49563">MGLMPAVDGPEADLAAAGSVSGSRKLDRSAWSWATYQAGRDPYIGLVNGFLFAPYFATLVVGDGVKGQAMIAQMGMISGLTVAFIAPVIGATVDTIGPRKPWLALITLMVIPLMMSLWFAAPGGAILSPWVVVGILGLISILLSCGEVLFSSMLPYAAAPRMRPMASGLALSLGNVTSIILLVFILMALMLPEQPLFGLSKENSEPDRMVPILVALTFALCAIPLFLFSKDAAKSGGKADASSVRAGVGSLISLIRNWKQNSDAMIYLLARTLAQDAGGVLLILCGVYAAGVMGWAGTEMLVYGLLGCVAGLIGGVLAGWLDETFGPRIAFQIEIAGSVIGLIGIIGAAPAQILFMPVADPQPIWNAPMFTTLPELVFVFFGFLGFVFQIAAWSSSRTLLTRLAPASQMGAFFGLAALAGNSTSWLGPMFVGIFTAVFHSQQAGFIPVAVLFAAGFILLFFVKGGGKEPDLAPD</sequence>
<dbReference type="InterPro" id="IPR024671">
    <property type="entry name" value="Atg22-like"/>
</dbReference>
<keyword evidence="3 6" id="KW-0812">Transmembrane</keyword>
<evidence type="ECO:0000313" key="8">
    <source>
        <dbReference type="Proteomes" id="UP000025061"/>
    </source>
</evidence>